<gene>
    <name evidence="2" type="ORF">UFOVP1331_39</name>
    <name evidence="3" type="ORF">UFOVP1442_36</name>
    <name evidence="4" type="ORF">UFOVP1535_15</name>
    <name evidence="1" type="ORF">UFOVP998_20</name>
</gene>
<dbReference type="Pfam" id="PF04883">
    <property type="entry name" value="HK97-gp10_like"/>
    <property type="match status" value="1"/>
</dbReference>
<dbReference type="InterPro" id="IPR010064">
    <property type="entry name" value="HK97-gp10_tail"/>
</dbReference>
<organism evidence="2">
    <name type="scientific">uncultured Caudovirales phage</name>
    <dbReference type="NCBI Taxonomy" id="2100421"/>
    <lineage>
        <taxon>Viruses</taxon>
        <taxon>Duplodnaviria</taxon>
        <taxon>Heunggongvirae</taxon>
        <taxon>Uroviricota</taxon>
        <taxon>Caudoviricetes</taxon>
        <taxon>Peduoviridae</taxon>
        <taxon>Maltschvirus</taxon>
        <taxon>Maltschvirus maltsch</taxon>
    </lineage>
</organism>
<reference evidence="2" key="1">
    <citation type="submission" date="2020-05" db="EMBL/GenBank/DDBJ databases">
        <authorList>
            <person name="Chiriac C."/>
            <person name="Salcher M."/>
            <person name="Ghai R."/>
            <person name="Kavagutti S V."/>
        </authorList>
    </citation>
    <scope>NUCLEOTIDE SEQUENCE</scope>
</reference>
<evidence type="ECO:0000313" key="2">
    <source>
        <dbReference type="EMBL" id="CAB4199344.1"/>
    </source>
</evidence>
<dbReference type="EMBL" id="LR798380">
    <property type="protein sequence ID" value="CAB5227982.1"/>
    <property type="molecule type" value="Genomic_DNA"/>
</dbReference>
<evidence type="ECO:0000313" key="1">
    <source>
        <dbReference type="EMBL" id="CAB4177353.1"/>
    </source>
</evidence>
<name>A0A6J5S2R0_9CAUD</name>
<protein>
    <submittedName>
        <fullName evidence="2">Bacteriophage HK97-gp10, putative tail-component</fullName>
    </submittedName>
</protein>
<dbReference type="EMBL" id="LR797391">
    <property type="protein sequence ID" value="CAB4212940.1"/>
    <property type="molecule type" value="Genomic_DNA"/>
</dbReference>
<dbReference type="EMBL" id="LR796948">
    <property type="protein sequence ID" value="CAB4177353.1"/>
    <property type="molecule type" value="Genomic_DNA"/>
</dbReference>
<sequence length="138" mass="15060">MAGCVIDGFDDFRRELAKLPAELQAEASPIVHDTAEEMAEDVRAGYAVGDTGNLWKGIRIQHEGPLASRVRTTAPHAHLYEFGTVTRRTKSSGANRGQMPGKPVFISAAIRARYRMIQRLDAEVMQKARPALGEGTLG</sequence>
<evidence type="ECO:0000313" key="4">
    <source>
        <dbReference type="EMBL" id="CAB5227982.1"/>
    </source>
</evidence>
<dbReference type="EMBL" id="LR797287">
    <property type="protein sequence ID" value="CAB4199344.1"/>
    <property type="molecule type" value="Genomic_DNA"/>
</dbReference>
<accession>A0A6J5S2R0</accession>
<proteinExistence type="predicted"/>
<evidence type="ECO:0000313" key="3">
    <source>
        <dbReference type="EMBL" id="CAB4212940.1"/>
    </source>
</evidence>